<keyword evidence="4" id="KW-1185">Reference proteome</keyword>
<dbReference type="KEGG" id="aplc:110982275"/>
<dbReference type="AlphaFoldDB" id="A0A8B7YUV8"/>
<dbReference type="SUPFAM" id="SSF51735">
    <property type="entry name" value="NAD(P)-binding Rossmann-fold domains"/>
    <property type="match status" value="1"/>
</dbReference>
<dbReference type="InterPro" id="IPR002347">
    <property type="entry name" value="SDR_fam"/>
</dbReference>
<keyword evidence="3" id="KW-1133">Transmembrane helix</keyword>
<dbReference type="GeneID" id="110982275"/>
<dbReference type="Gene3D" id="3.40.50.720">
    <property type="entry name" value="NAD(P)-binding Rossmann-like Domain"/>
    <property type="match status" value="1"/>
</dbReference>
<evidence type="ECO:0000256" key="1">
    <source>
        <dbReference type="ARBA" id="ARBA00023002"/>
    </source>
</evidence>
<protein>
    <submittedName>
        <fullName evidence="5">Retinol dehydrogenase 13-like</fullName>
    </submittedName>
</protein>
<feature type="transmembrane region" description="Helical" evidence="3">
    <location>
        <begin position="6"/>
        <end position="24"/>
    </location>
</feature>
<dbReference type="Pfam" id="PF00106">
    <property type="entry name" value="adh_short"/>
    <property type="match status" value="1"/>
</dbReference>
<dbReference type="Proteomes" id="UP000694845">
    <property type="component" value="Unplaced"/>
</dbReference>
<keyword evidence="1" id="KW-0560">Oxidoreductase</keyword>
<dbReference type="PRINTS" id="PR00080">
    <property type="entry name" value="SDRFAMILY"/>
</dbReference>
<accession>A0A8B7YUV8</accession>
<sequence length="335" mass="37272">MVELSVLWTRILPLLAALYSVYYWQFITSRQHYKGDAILNGKTVIITGGNSGIGRVTALDLAQRGARVILACRSLQKAQDAAEEIKARTGNSEVEVRHLDLASLQSVREFASGILESEERLDILINNAGIGFAREGAVTKDNFHLIFGINHFGHFLLTNLLLDLLRKSAPSRVITISSIGHEWVFSPLDLTRGDHSSSGSHGSPVLYPHLRSYFQSKLANVLFARELARRLESTGITSVSLHPGVIYTPIWSDMPVDWITTINHFFCRPFFWLFFIDEEAGAQTTLHCALDDSIPYLSGSYFDNCQETAPSALAQDDELAQRLWEVSCEATGLNC</sequence>
<dbReference type="OrthoDB" id="191139at2759"/>
<dbReference type="InterPro" id="IPR036291">
    <property type="entry name" value="NAD(P)-bd_dom_sf"/>
</dbReference>
<dbReference type="CDD" id="cd05327">
    <property type="entry name" value="retinol-DH_like_SDR_c_like"/>
    <property type="match status" value="1"/>
</dbReference>
<evidence type="ECO:0000256" key="2">
    <source>
        <dbReference type="RuleBase" id="RU000363"/>
    </source>
</evidence>
<comment type="similarity">
    <text evidence="2">Belongs to the short-chain dehydrogenases/reductases (SDR) family.</text>
</comment>
<name>A0A8B7YUV8_ACAPL</name>
<keyword evidence="3" id="KW-0812">Transmembrane</keyword>
<proteinExistence type="inferred from homology"/>
<reference evidence="5" key="1">
    <citation type="submission" date="2025-08" db="UniProtKB">
        <authorList>
            <consortium name="RefSeq"/>
        </authorList>
    </citation>
    <scope>IDENTIFICATION</scope>
</reference>
<evidence type="ECO:0000313" key="4">
    <source>
        <dbReference type="Proteomes" id="UP000694845"/>
    </source>
</evidence>
<dbReference type="PANTHER" id="PTHR43157:SF26">
    <property type="entry name" value="RETINOL DEHYDROGENASE-LIKE"/>
    <property type="match status" value="1"/>
</dbReference>
<keyword evidence="3" id="KW-0472">Membrane</keyword>
<organism evidence="4 5">
    <name type="scientific">Acanthaster planci</name>
    <name type="common">Crown-of-thorns starfish</name>
    <dbReference type="NCBI Taxonomy" id="133434"/>
    <lineage>
        <taxon>Eukaryota</taxon>
        <taxon>Metazoa</taxon>
        <taxon>Echinodermata</taxon>
        <taxon>Eleutherozoa</taxon>
        <taxon>Asterozoa</taxon>
        <taxon>Asteroidea</taxon>
        <taxon>Valvatacea</taxon>
        <taxon>Valvatida</taxon>
        <taxon>Acanthasteridae</taxon>
        <taxon>Acanthaster</taxon>
    </lineage>
</organism>
<gene>
    <name evidence="5" type="primary">LOC110982275</name>
</gene>
<dbReference type="RefSeq" id="XP_022096270.1">
    <property type="nucleotide sequence ID" value="XM_022240578.1"/>
</dbReference>
<dbReference type="PANTHER" id="PTHR43157">
    <property type="entry name" value="PHOSPHATIDYLINOSITOL-GLYCAN BIOSYNTHESIS CLASS F PROTEIN-RELATED"/>
    <property type="match status" value="1"/>
</dbReference>
<dbReference type="GO" id="GO:0016491">
    <property type="term" value="F:oxidoreductase activity"/>
    <property type="evidence" value="ECO:0007669"/>
    <property type="project" value="UniProtKB-KW"/>
</dbReference>
<evidence type="ECO:0000256" key="3">
    <source>
        <dbReference type="SAM" id="Phobius"/>
    </source>
</evidence>
<dbReference type="PRINTS" id="PR00081">
    <property type="entry name" value="GDHRDH"/>
</dbReference>
<dbReference type="OMA" id="FWLFFID"/>
<evidence type="ECO:0000313" key="5">
    <source>
        <dbReference type="RefSeq" id="XP_022096270.1"/>
    </source>
</evidence>